<dbReference type="InterPro" id="IPR009050">
    <property type="entry name" value="Globin-like_sf"/>
</dbReference>
<proteinExistence type="predicted"/>
<dbReference type="EMBL" id="DRZM01000180">
    <property type="protein sequence ID" value="HHP05333.1"/>
    <property type="molecule type" value="Genomic_DNA"/>
</dbReference>
<dbReference type="GO" id="GO:0019825">
    <property type="term" value="F:oxygen binding"/>
    <property type="evidence" value="ECO:0007669"/>
    <property type="project" value="InterPro"/>
</dbReference>
<feature type="domain" description="Globin-sensor" evidence="1">
    <location>
        <begin position="15"/>
        <end position="150"/>
    </location>
</feature>
<dbReference type="SUPFAM" id="SSF46458">
    <property type="entry name" value="Globin-like"/>
    <property type="match status" value="1"/>
</dbReference>
<evidence type="ECO:0000259" key="1">
    <source>
        <dbReference type="Pfam" id="PF11563"/>
    </source>
</evidence>
<dbReference type="InterPro" id="IPR044398">
    <property type="entry name" value="Globin-sensor_dom"/>
</dbReference>
<reference evidence="2" key="1">
    <citation type="journal article" date="2020" name="mSystems">
        <title>Genome- and Community-Level Interaction Insights into Carbon Utilization and Element Cycling Functions of Hydrothermarchaeota in Hydrothermal Sediment.</title>
        <authorList>
            <person name="Zhou Z."/>
            <person name="Liu Y."/>
            <person name="Xu W."/>
            <person name="Pan J."/>
            <person name="Luo Z.H."/>
            <person name="Li M."/>
        </authorList>
    </citation>
    <scope>NUCLEOTIDE SEQUENCE [LARGE SCALE GENOMIC DNA]</scope>
    <source>
        <strain evidence="2">SpSt-1125</strain>
    </source>
</reference>
<comment type="caution">
    <text evidence="2">The sequence shown here is derived from an EMBL/GenBank/DDBJ whole genome shotgun (WGS) entry which is preliminary data.</text>
</comment>
<name>A0A7J3X7Z5_THEPE</name>
<accession>A0A7J3X7Z5</accession>
<sequence>MPSEAAVGPRTGCCRQLSKFSILSEDDARMLREASSVVLTVKDAIVRRVVNALFSDAEAAKHLESGGLGPEHIKRMIEGWIEATFRGELGADYCVEVAKVGLVFAKARVPLLIVLTRLPLVTQELLKHFPSGSQHLVPVLKVLLTSMRIIAVSYESVRQRMIEKMRETLGVKETLYSRLEAIAVGELFRELEARPA</sequence>
<evidence type="ECO:0000313" key="2">
    <source>
        <dbReference type="EMBL" id="HHP05333.1"/>
    </source>
</evidence>
<dbReference type="AlphaFoldDB" id="A0A7J3X7Z5"/>
<dbReference type="GO" id="GO:0020037">
    <property type="term" value="F:heme binding"/>
    <property type="evidence" value="ECO:0007669"/>
    <property type="project" value="InterPro"/>
</dbReference>
<gene>
    <name evidence="2" type="ORF">ENM88_06290</name>
</gene>
<dbReference type="InterPro" id="IPR012292">
    <property type="entry name" value="Globin/Proto"/>
</dbReference>
<dbReference type="Gene3D" id="1.10.490.10">
    <property type="entry name" value="Globins"/>
    <property type="match status" value="1"/>
</dbReference>
<dbReference type="Pfam" id="PF11563">
    <property type="entry name" value="Protoglobin"/>
    <property type="match status" value="1"/>
</dbReference>
<protein>
    <recommendedName>
        <fullName evidence="1">Globin-sensor domain-containing protein</fullName>
    </recommendedName>
</protein>
<organism evidence="2">
    <name type="scientific">Thermofilum pendens</name>
    <dbReference type="NCBI Taxonomy" id="2269"/>
    <lineage>
        <taxon>Archaea</taxon>
        <taxon>Thermoproteota</taxon>
        <taxon>Thermoprotei</taxon>
        <taxon>Thermofilales</taxon>
        <taxon>Thermofilaceae</taxon>
        <taxon>Thermofilum</taxon>
    </lineage>
</organism>